<protein>
    <submittedName>
        <fullName evidence="1">Uncharacterized protein</fullName>
    </submittedName>
</protein>
<feature type="non-terminal residue" evidence="1">
    <location>
        <position position="57"/>
    </location>
</feature>
<evidence type="ECO:0000313" key="1">
    <source>
        <dbReference type="EMBL" id="SVB38583.1"/>
    </source>
</evidence>
<accession>A0A382DLT6</accession>
<dbReference type="AlphaFoldDB" id="A0A382DLT6"/>
<gene>
    <name evidence="1" type="ORF">METZ01_LOCUS191437</name>
</gene>
<sequence length="57" mass="6805">MKRKEIPSNNKLEKLKEIRRKNLVRKLLDIQLRGVEHRVRITSDSRADLTVHDGDWV</sequence>
<reference evidence="1" key="1">
    <citation type="submission" date="2018-05" db="EMBL/GenBank/DDBJ databases">
        <authorList>
            <person name="Lanie J.A."/>
            <person name="Ng W.-L."/>
            <person name="Kazmierczak K.M."/>
            <person name="Andrzejewski T.M."/>
            <person name="Davidsen T.M."/>
            <person name="Wayne K.J."/>
            <person name="Tettelin H."/>
            <person name="Glass J.I."/>
            <person name="Rusch D."/>
            <person name="Podicherti R."/>
            <person name="Tsui H.-C.T."/>
            <person name="Winkler M.E."/>
        </authorList>
    </citation>
    <scope>NUCLEOTIDE SEQUENCE</scope>
</reference>
<dbReference type="EMBL" id="UINC01039707">
    <property type="protein sequence ID" value="SVB38583.1"/>
    <property type="molecule type" value="Genomic_DNA"/>
</dbReference>
<organism evidence="1">
    <name type="scientific">marine metagenome</name>
    <dbReference type="NCBI Taxonomy" id="408172"/>
    <lineage>
        <taxon>unclassified sequences</taxon>
        <taxon>metagenomes</taxon>
        <taxon>ecological metagenomes</taxon>
    </lineage>
</organism>
<proteinExistence type="predicted"/>
<name>A0A382DLT6_9ZZZZ</name>